<accession>A0A392P607</accession>
<proteinExistence type="predicted"/>
<evidence type="ECO:0000256" key="1">
    <source>
        <dbReference type="SAM" id="MobiDB-lite"/>
    </source>
</evidence>
<feature type="region of interest" description="Disordered" evidence="1">
    <location>
        <begin position="1"/>
        <end position="103"/>
    </location>
</feature>
<comment type="caution">
    <text evidence="2">The sequence shown here is derived from an EMBL/GenBank/DDBJ whole genome shotgun (WGS) entry which is preliminary data.</text>
</comment>
<keyword evidence="3" id="KW-1185">Reference proteome</keyword>
<organism evidence="2 3">
    <name type="scientific">Trifolium medium</name>
    <dbReference type="NCBI Taxonomy" id="97028"/>
    <lineage>
        <taxon>Eukaryota</taxon>
        <taxon>Viridiplantae</taxon>
        <taxon>Streptophyta</taxon>
        <taxon>Embryophyta</taxon>
        <taxon>Tracheophyta</taxon>
        <taxon>Spermatophyta</taxon>
        <taxon>Magnoliopsida</taxon>
        <taxon>eudicotyledons</taxon>
        <taxon>Gunneridae</taxon>
        <taxon>Pentapetalae</taxon>
        <taxon>rosids</taxon>
        <taxon>fabids</taxon>
        <taxon>Fabales</taxon>
        <taxon>Fabaceae</taxon>
        <taxon>Papilionoideae</taxon>
        <taxon>50 kb inversion clade</taxon>
        <taxon>NPAAA clade</taxon>
        <taxon>Hologalegina</taxon>
        <taxon>IRL clade</taxon>
        <taxon>Trifolieae</taxon>
        <taxon>Trifolium</taxon>
    </lineage>
</organism>
<feature type="compositionally biased region" description="Polar residues" evidence="1">
    <location>
        <begin position="60"/>
        <end position="70"/>
    </location>
</feature>
<sequence>MHVSLTPYGIEKQLHYGEGAEQDRNHHHIEKNTSNSNQQDTEQCDQVNMTPFKEGEAKETTNLSPTQHRSCQTEKIEDGRLVSIDSRNSNQSEGSRGSFAFPE</sequence>
<evidence type="ECO:0000313" key="2">
    <source>
        <dbReference type="EMBL" id="MCI06676.1"/>
    </source>
</evidence>
<dbReference type="EMBL" id="LXQA010062655">
    <property type="protein sequence ID" value="MCI06676.1"/>
    <property type="molecule type" value="Genomic_DNA"/>
</dbReference>
<dbReference type="Proteomes" id="UP000265520">
    <property type="component" value="Unassembled WGS sequence"/>
</dbReference>
<dbReference type="AlphaFoldDB" id="A0A392P607"/>
<feature type="compositionally biased region" description="Polar residues" evidence="1">
    <location>
        <begin position="32"/>
        <end position="49"/>
    </location>
</feature>
<feature type="compositionally biased region" description="Basic and acidic residues" evidence="1">
    <location>
        <begin position="71"/>
        <end position="80"/>
    </location>
</feature>
<name>A0A392P607_9FABA</name>
<protein>
    <submittedName>
        <fullName evidence="2">Uncharacterized protein</fullName>
    </submittedName>
</protein>
<reference evidence="2 3" key="1">
    <citation type="journal article" date="2018" name="Front. Plant Sci.">
        <title>Red Clover (Trifolium pratense) and Zigzag Clover (T. medium) - A Picture of Genomic Similarities and Differences.</title>
        <authorList>
            <person name="Dluhosova J."/>
            <person name="Istvanek J."/>
            <person name="Nedelnik J."/>
            <person name="Repkova J."/>
        </authorList>
    </citation>
    <scope>NUCLEOTIDE SEQUENCE [LARGE SCALE GENOMIC DNA]</scope>
    <source>
        <strain evidence="3">cv. 10/8</strain>
        <tissue evidence="2">Leaf</tissue>
    </source>
</reference>
<feature type="compositionally biased region" description="Polar residues" evidence="1">
    <location>
        <begin position="85"/>
        <end position="95"/>
    </location>
</feature>
<evidence type="ECO:0000313" key="3">
    <source>
        <dbReference type="Proteomes" id="UP000265520"/>
    </source>
</evidence>